<dbReference type="Gene3D" id="3.40.630.10">
    <property type="entry name" value="Zn peptidases"/>
    <property type="match status" value="1"/>
</dbReference>
<evidence type="ECO:0000256" key="3">
    <source>
        <dbReference type="ARBA" id="ARBA00022670"/>
    </source>
</evidence>
<comment type="similarity">
    <text evidence="2 7">Belongs to the peptidase M14 family.</text>
</comment>
<keyword evidence="8" id="KW-0472">Membrane</keyword>
<dbReference type="InParanoid" id="H1XPT5"/>
<dbReference type="PaxDb" id="880073-Calab_1440"/>
<dbReference type="EMBL" id="CM001402">
    <property type="protein sequence ID" value="EHO41061.1"/>
    <property type="molecule type" value="Genomic_DNA"/>
</dbReference>
<keyword evidence="8" id="KW-0812">Transmembrane</keyword>
<name>H1XPT5_CALAY</name>
<dbReference type="HOGENOM" id="CLU_109252_0_0_0"/>
<evidence type="ECO:0000256" key="8">
    <source>
        <dbReference type="SAM" id="Phobius"/>
    </source>
</evidence>
<feature type="active site" description="Proton donor/acceptor" evidence="7">
    <location>
        <position position="238"/>
    </location>
</feature>
<evidence type="ECO:0000256" key="1">
    <source>
        <dbReference type="ARBA" id="ARBA00001947"/>
    </source>
</evidence>
<evidence type="ECO:0000256" key="6">
    <source>
        <dbReference type="ARBA" id="ARBA00023049"/>
    </source>
</evidence>
<dbReference type="GO" id="GO:0006508">
    <property type="term" value="P:proteolysis"/>
    <property type="evidence" value="ECO:0007669"/>
    <property type="project" value="UniProtKB-KW"/>
</dbReference>
<dbReference type="AlphaFoldDB" id="H1XPT5"/>
<accession>H1XPT5</accession>
<keyword evidence="3" id="KW-0645">Protease</keyword>
<evidence type="ECO:0000256" key="5">
    <source>
        <dbReference type="ARBA" id="ARBA00022833"/>
    </source>
</evidence>
<keyword evidence="12" id="KW-1185">Reference proteome</keyword>
<evidence type="ECO:0000259" key="9">
    <source>
        <dbReference type="PROSITE" id="PS52035"/>
    </source>
</evidence>
<dbReference type="PANTHER" id="PTHR11705:SF143">
    <property type="entry name" value="SLL0236 PROTEIN"/>
    <property type="match status" value="1"/>
</dbReference>
<dbReference type="SUPFAM" id="SSF53187">
    <property type="entry name" value="Zn-dependent exopeptidases"/>
    <property type="match status" value="1"/>
</dbReference>
<dbReference type="Proteomes" id="UP000183868">
    <property type="component" value="Chromosome"/>
</dbReference>
<keyword evidence="5" id="KW-0862">Zinc</keyword>
<keyword evidence="6" id="KW-0482">Metalloprotease</keyword>
<dbReference type="CDD" id="cd06904">
    <property type="entry name" value="M14_MpaA-like"/>
    <property type="match status" value="1"/>
</dbReference>
<dbReference type="EMBL" id="CP018099">
    <property type="protein sequence ID" value="APF20412.1"/>
    <property type="molecule type" value="Genomic_DNA"/>
</dbReference>
<dbReference type="eggNOG" id="COG2866">
    <property type="taxonomic scope" value="Bacteria"/>
</dbReference>
<dbReference type="GO" id="GO:0004181">
    <property type="term" value="F:metallocarboxypeptidase activity"/>
    <property type="evidence" value="ECO:0007669"/>
    <property type="project" value="InterPro"/>
</dbReference>
<evidence type="ECO:0000313" key="12">
    <source>
        <dbReference type="Proteomes" id="UP000004671"/>
    </source>
</evidence>
<dbReference type="SMART" id="SM00631">
    <property type="entry name" value="Zn_pept"/>
    <property type="match status" value="1"/>
</dbReference>
<dbReference type="GO" id="GO:0005615">
    <property type="term" value="C:extracellular space"/>
    <property type="evidence" value="ECO:0007669"/>
    <property type="project" value="TreeGrafter"/>
</dbReference>
<evidence type="ECO:0000256" key="4">
    <source>
        <dbReference type="ARBA" id="ARBA00022801"/>
    </source>
</evidence>
<evidence type="ECO:0000256" key="7">
    <source>
        <dbReference type="PROSITE-ProRule" id="PRU01379"/>
    </source>
</evidence>
<dbReference type="GO" id="GO:0008270">
    <property type="term" value="F:zinc ion binding"/>
    <property type="evidence" value="ECO:0007669"/>
    <property type="project" value="InterPro"/>
</dbReference>
<feature type="domain" description="Peptidase M14" evidence="9">
    <location>
        <begin position="27"/>
        <end position="262"/>
    </location>
</feature>
<organism evidence="11 12">
    <name type="scientific">Caldithrix abyssi DSM 13497</name>
    <dbReference type="NCBI Taxonomy" id="880073"/>
    <lineage>
        <taxon>Bacteria</taxon>
        <taxon>Pseudomonadati</taxon>
        <taxon>Calditrichota</taxon>
        <taxon>Calditrichia</taxon>
        <taxon>Calditrichales</taxon>
        <taxon>Calditrichaceae</taxon>
        <taxon>Caldithrix</taxon>
    </lineage>
</organism>
<dbReference type="InterPro" id="IPR000834">
    <property type="entry name" value="Peptidase_M14"/>
</dbReference>
<dbReference type="FunCoup" id="H1XPT5">
    <property type="interactions" value="2"/>
</dbReference>
<dbReference type="RefSeq" id="WP_006928153.1">
    <property type="nucleotide sequence ID" value="NZ_CM001402.1"/>
</dbReference>
<dbReference type="Proteomes" id="UP000004671">
    <property type="component" value="Chromosome"/>
</dbReference>
<evidence type="ECO:0000313" key="10">
    <source>
        <dbReference type="EMBL" id="APF20412.1"/>
    </source>
</evidence>
<evidence type="ECO:0000313" key="13">
    <source>
        <dbReference type="Proteomes" id="UP000183868"/>
    </source>
</evidence>
<feature type="transmembrane region" description="Helical" evidence="8">
    <location>
        <begin position="7"/>
        <end position="28"/>
    </location>
</feature>
<evidence type="ECO:0000313" key="11">
    <source>
        <dbReference type="EMBL" id="EHO41061.1"/>
    </source>
</evidence>
<keyword evidence="8" id="KW-1133">Transmembrane helix</keyword>
<keyword evidence="4" id="KW-0378">Hydrolase</keyword>
<dbReference type="PANTHER" id="PTHR11705">
    <property type="entry name" value="PROTEASE FAMILY M14 CARBOXYPEPTIDASE A,B"/>
    <property type="match status" value="1"/>
</dbReference>
<keyword evidence="11" id="KW-0121">Carboxypeptidase</keyword>
<protein>
    <submittedName>
        <fullName evidence="11">Peptidase M14 carboxypeptidase A</fullName>
    </submittedName>
    <submittedName>
        <fullName evidence="10">Zinc carboxypeptidase</fullName>
    </submittedName>
</protein>
<dbReference type="Pfam" id="PF00246">
    <property type="entry name" value="Peptidase_M14"/>
    <property type="match status" value="1"/>
</dbReference>
<dbReference type="KEGG" id="caby:Cabys_3666"/>
<gene>
    <name evidence="10" type="ORF">Cabys_3666</name>
    <name evidence="11" type="ORF">Calab_1440</name>
</gene>
<proteinExistence type="inferred from homology"/>
<evidence type="ECO:0000256" key="2">
    <source>
        <dbReference type="ARBA" id="ARBA00005988"/>
    </source>
</evidence>
<reference evidence="10 13" key="2">
    <citation type="submission" date="2016-11" db="EMBL/GenBank/DDBJ databases">
        <title>Genomic analysis of Caldithrix abyssi and proposal of a novel bacterial phylum Caldithrichaeota.</title>
        <authorList>
            <person name="Kublanov I."/>
            <person name="Sigalova O."/>
            <person name="Gavrilov S."/>
            <person name="Lebedinsky A."/>
            <person name="Ivanova N."/>
            <person name="Daum C."/>
            <person name="Reddy T."/>
            <person name="Klenk H.P."/>
            <person name="Goker M."/>
            <person name="Reva O."/>
            <person name="Miroshnichenko M."/>
            <person name="Kyprides N."/>
            <person name="Woyke T."/>
            <person name="Gelfand M."/>
        </authorList>
    </citation>
    <scope>NUCLEOTIDE SEQUENCE [LARGE SCALE GENOMIC DNA]</scope>
    <source>
        <strain evidence="10 13">LF13</strain>
    </source>
</reference>
<reference evidence="11 12" key="1">
    <citation type="submission" date="2011-09" db="EMBL/GenBank/DDBJ databases">
        <title>The permanent draft genome of Caldithrix abyssi DSM 13497.</title>
        <authorList>
            <consortium name="US DOE Joint Genome Institute (JGI-PGF)"/>
            <person name="Lucas S."/>
            <person name="Han J."/>
            <person name="Lapidus A."/>
            <person name="Bruce D."/>
            <person name="Goodwin L."/>
            <person name="Pitluck S."/>
            <person name="Peters L."/>
            <person name="Kyrpides N."/>
            <person name="Mavromatis K."/>
            <person name="Ivanova N."/>
            <person name="Mikhailova N."/>
            <person name="Chertkov O."/>
            <person name="Detter J.C."/>
            <person name="Tapia R."/>
            <person name="Han C."/>
            <person name="Land M."/>
            <person name="Hauser L."/>
            <person name="Markowitz V."/>
            <person name="Cheng J.-F."/>
            <person name="Hugenholtz P."/>
            <person name="Woyke T."/>
            <person name="Wu D."/>
            <person name="Spring S."/>
            <person name="Brambilla E."/>
            <person name="Klenk H.-P."/>
            <person name="Eisen J.A."/>
        </authorList>
    </citation>
    <scope>NUCLEOTIDE SEQUENCE [LARGE SCALE GENOMIC DNA]</scope>
    <source>
        <strain evidence="11 12">DSM 13497</strain>
    </source>
</reference>
<sequence length="265" mass="29767">MHANFKGFYALIVLIVFASFYFVILPYFQKWQLQSKTIREYDQLKESNLPWKILGYSEKDNPIYGLEVGAGQDTVIIFGAFHGDEQVGFHLVLQLADTLYQNPSLARSFVLLVPVVNPDGLLAGTRTNANGVDLNRNFPTEDWSPVYTKKKYFPGVEAASEKETQLVIELIDRYRPDRIVSIHADLRMNNYNGPAKTLAEAMAQYNGYPVKGDVGYPTPGSFGTFAGNEMQIPVITLELPGVGIEEAWQQNFKALLTAINFTSQR</sequence>
<dbReference type="PROSITE" id="PS52035">
    <property type="entry name" value="PEPTIDASE_M14"/>
    <property type="match status" value="1"/>
</dbReference>
<comment type="cofactor">
    <cofactor evidence="1">
        <name>Zn(2+)</name>
        <dbReference type="ChEBI" id="CHEBI:29105"/>
    </cofactor>
</comment>